<accession>A0ABV7NKI4</accession>
<dbReference type="Proteomes" id="UP001595681">
    <property type="component" value="Unassembled WGS sequence"/>
</dbReference>
<organism evidence="1 2">
    <name type="scientific">Sphingobium rhizovicinum</name>
    <dbReference type="NCBI Taxonomy" id="432308"/>
    <lineage>
        <taxon>Bacteria</taxon>
        <taxon>Pseudomonadati</taxon>
        <taxon>Pseudomonadota</taxon>
        <taxon>Alphaproteobacteria</taxon>
        <taxon>Sphingomonadales</taxon>
        <taxon>Sphingomonadaceae</taxon>
        <taxon>Sphingobium</taxon>
    </lineage>
</organism>
<reference evidence="2" key="1">
    <citation type="journal article" date="2019" name="Int. J. Syst. Evol. Microbiol.">
        <title>The Global Catalogue of Microorganisms (GCM) 10K type strain sequencing project: providing services to taxonomists for standard genome sequencing and annotation.</title>
        <authorList>
            <consortium name="The Broad Institute Genomics Platform"/>
            <consortium name="The Broad Institute Genome Sequencing Center for Infectious Disease"/>
            <person name="Wu L."/>
            <person name="Ma J."/>
        </authorList>
    </citation>
    <scope>NUCLEOTIDE SEQUENCE [LARGE SCALE GENOMIC DNA]</scope>
    <source>
        <strain evidence="2">CCM 7491</strain>
    </source>
</reference>
<protein>
    <submittedName>
        <fullName evidence="1">Uncharacterized protein</fullName>
    </submittedName>
</protein>
<proteinExistence type="predicted"/>
<dbReference type="RefSeq" id="WP_380797230.1">
    <property type="nucleotide sequence ID" value="NZ_JBHRVU010000004.1"/>
</dbReference>
<name>A0ABV7NKI4_9SPHN</name>
<comment type="caution">
    <text evidence="1">The sequence shown here is derived from an EMBL/GenBank/DDBJ whole genome shotgun (WGS) entry which is preliminary data.</text>
</comment>
<evidence type="ECO:0000313" key="2">
    <source>
        <dbReference type="Proteomes" id="UP001595681"/>
    </source>
</evidence>
<gene>
    <name evidence="1" type="ORF">ACFOKF_17285</name>
</gene>
<evidence type="ECO:0000313" key="1">
    <source>
        <dbReference type="EMBL" id="MFC3442929.1"/>
    </source>
</evidence>
<sequence length="68" mass="7985">MSIRQWIMPTALQGACQFQKMADFCEFLRRGIFVARIKSDISEIFPKIQDISRKHFQSMHIPRAMALI</sequence>
<dbReference type="EMBL" id="JBHRVU010000004">
    <property type="protein sequence ID" value="MFC3442929.1"/>
    <property type="molecule type" value="Genomic_DNA"/>
</dbReference>
<keyword evidence="2" id="KW-1185">Reference proteome</keyword>